<keyword evidence="2" id="KW-1185">Reference proteome</keyword>
<dbReference type="Gene3D" id="2.120.10.30">
    <property type="entry name" value="TolB, C-terminal domain"/>
    <property type="match status" value="1"/>
</dbReference>
<gene>
    <name evidence="1" type="ORF">GCM10009682_04150</name>
</gene>
<evidence type="ECO:0000313" key="2">
    <source>
        <dbReference type="Proteomes" id="UP001500218"/>
    </source>
</evidence>
<name>A0ABP4XJM9_9ACTN</name>
<sequence length="301" mass="32670">MSKPWTLDRETPERPVARAALAARATSAGVERILLLDADTGRFAAFAGVPSDGILRPLALSHDGRYLLFSVLEDGGRTMLLVLHRLADGHNRRLYRPDGYFDVLAAVAPDGRTVATLSDDDDEVVCIDLVDLEALTRRRAWSGAGGASLNEAVIAWSPSGDMVAATYYLTHIDGVATVIVNVRSGAVLRHYERRAIVGCTNGSWVDDHHVILVDEPSEEFSPPADLVDVRDGSTRRLHSQDRWRNSLAIVDGRFLSQMYGSSDLYLTDLDGNDAELLLTVAAGLDLLDIAPEALARLDTGP</sequence>
<organism evidence="1 2">
    <name type="scientific">Luedemannella flava</name>
    <dbReference type="NCBI Taxonomy" id="349316"/>
    <lineage>
        <taxon>Bacteria</taxon>
        <taxon>Bacillati</taxon>
        <taxon>Actinomycetota</taxon>
        <taxon>Actinomycetes</taxon>
        <taxon>Micromonosporales</taxon>
        <taxon>Micromonosporaceae</taxon>
        <taxon>Luedemannella</taxon>
    </lineage>
</organism>
<protein>
    <submittedName>
        <fullName evidence="1">Uncharacterized protein</fullName>
    </submittedName>
</protein>
<evidence type="ECO:0000313" key="1">
    <source>
        <dbReference type="EMBL" id="GAA1785293.1"/>
    </source>
</evidence>
<dbReference type="SUPFAM" id="SSF82171">
    <property type="entry name" value="DPP6 N-terminal domain-like"/>
    <property type="match status" value="1"/>
</dbReference>
<dbReference type="EMBL" id="BAAALT010000008">
    <property type="protein sequence ID" value="GAA1785293.1"/>
    <property type="molecule type" value="Genomic_DNA"/>
</dbReference>
<dbReference type="Proteomes" id="UP001500218">
    <property type="component" value="Unassembled WGS sequence"/>
</dbReference>
<proteinExistence type="predicted"/>
<reference evidence="2" key="1">
    <citation type="journal article" date="2019" name="Int. J. Syst. Evol. Microbiol.">
        <title>The Global Catalogue of Microorganisms (GCM) 10K type strain sequencing project: providing services to taxonomists for standard genome sequencing and annotation.</title>
        <authorList>
            <consortium name="The Broad Institute Genomics Platform"/>
            <consortium name="The Broad Institute Genome Sequencing Center for Infectious Disease"/>
            <person name="Wu L."/>
            <person name="Ma J."/>
        </authorList>
    </citation>
    <scope>NUCLEOTIDE SEQUENCE [LARGE SCALE GENOMIC DNA]</scope>
    <source>
        <strain evidence="2">JCM 13250</strain>
    </source>
</reference>
<dbReference type="InterPro" id="IPR011042">
    <property type="entry name" value="6-blade_b-propeller_TolB-like"/>
</dbReference>
<accession>A0ABP4XJM9</accession>
<comment type="caution">
    <text evidence="1">The sequence shown here is derived from an EMBL/GenBank/DDBJ whole genome shotgun (WGS) entry which is preliminary data.</text>
</comment>